<dbReference type="EMBL" id="SLVX01000004">
    <property type="protein sequence ID" value="TCN46610.1"/>
    <property type="molecule type" value="Genomic_DNA"/>
</dbReference>
<feature type="compositionally biased region" description="Basic residues" evidence="1">
    <location>
        <begin position="62"/>
        <end position="74"/>
    </location>
</feature>
<dbReference type="Proteomes" id="UP000295351">
    <property type="component" value="Unassembled WGS sequence"/>
</dbReference>
<evidence type="ECO:0000256" key="1">
    <source>
        <dbReference type="SAM" id="MobiDB-lite"/>
    </source>
</evidence>
<comment type="caution">
    <text evidence="2">The sequence shown here is derived from an EMBL/GenBank/DDBJ whole genome shotgun (WGS) entry which is preliminary data.</text>
</comment>
<evidence type="ECO:0000313" key="2">
    <source>
        <dbReference type="EMBL" id="TCN46610.1"/>
    </source>
</evidence>
<dbReference type="AlphaFoldDB" id="A0A4V6NLC4"/>
<feature type="region of interest" description="Disordered" evidence="1">
    <location>
        <begin position="35"/>
        <end position="74"/>
    </location>
</feature>
<keyword evidence="3" id="KW-1185">Reference proteome</keyword>
<protein>
    <submittedName>
        <fullName evidence="2">Uncharacterized protein</fullName>
    </submittedName>
</protein>
<accession>A0A4V6NLC4</accession>
<reference evidence="2 3" key="1">
    <citation type="submission" date="2019-03" db="EMBL/GenBank/DDBJ databases">
        <title>Genomic Encyclopedia of Type Strains, Phase IV (KMG-IV): sequencing the most valuable type-strain genomes for metagenomic binning, comparative biology and taxonomic classification.</title>
        <authorList>
            <person name="Goeker M."/>
        </authorList>
    </citation>
    <scope>NUCLEOTIDE SEQUENCE [LARGE SCALE GENOMIC DNA]</scope>
    <source>
        <strain evidence="2 3">DSM 18401</strain>
    </source>
</reference>
<organism evidence="2 3">
    <name type="scientific">Shinella granuli</name>
    <dbReference type="NCBI Taxonomy" id="323621"/>
    <lineage>
        <taxon>Bacteria</taxon>
        <taxon>Pseudomonadati</taxon>
        <taxon>Pseudomonadota</taxon>
        <taxon>Alphaproteobacteria</taxon>
        <taxon>Hyphomicrobiales</taxon>
        <taxon>Rhizobiaceae</taxon>
        <taxon>Shinella</taxon>
    </lineage>
</organism>
<evidence type="ECO:0000313" key="3">
    <source>
        <dbReference type="Proteomes" id="UP000295351"/>
    </source>
</evidence>
<name>A0A4V6NLC4_SHIGR</name>
<dbReference type="RefSeq" id="WP_133033937.1">
    <property type="nucleotide sequence ID" value="NZ_BAABEI010000012.1"/>
</dbReference>
<gene>
    <name evidence="2" type="ORF">EV665_104288</name>
</gene>
<proteinExistence type="predicted"/>
<sequence length="74" mass="8193">MTATKEKFFNPVKLSAQDKAAATDQTARTIIAAEATEREKKTARLRALRLQQEPVEAEPKPARKSRKRAASATL</sequence>